<dbReference type="InterPro" id="IPR056789">
    <property type="entry name" value="LRR_R13L1-DRL21"/>
</dbReference>
<dbReference type="Pfam" id="PF00931">
    <property type="entry name" value="NB-ARC"/>
    <property type="match status" value="1"/>
</dbReference>
<keyword evidence="3" id="KW-0677">Repeat</keyword>
<comment type="similarity">
    <text evidence="1">Belongs to the disease resistance NB-LRR family.</text>
</comment>
<evidence type="ECO:0000256" key="5">
    <source>
        <dbReference type="ARBA" id="ARBA00022821"/>
    </source>
</evidence>
<dbReference type="InterPro" id="IPR036388">
    <property type="entry name" value="WH-like_DNA-bd_sf"/>
</dbReference>
<feature type="compositionally biased region" description="Basic residues" evidence="7">
    <location>
        <begin position="60"/>
        <end position="70"/>
    </location>
</feature>
<dbReference type="SUPFAM" id="SSF52540">
    <property type="entry name" value="P-loop containing nucleoside triphosphate hydrolases"/>
    <property type="match status" value="1"/>
</dbReference>
<gene>
    <name evidence="12" type="ORF">EJB05_16718</name>
</gene>
<evidence type="ECO:0000313" key="12">
    <source>
        <dbReference type="EMBL" id="TVU34863.1"/>
    </source>
</evidence>
<dbReference type="Pfam" id="PF18052">
    <property type="entry name" value="Rx_N"/>
    <property type="match status" value="1"/>
</dbReference>
<sequence>MVPSNELYPLPPSFCSARLNPLGLLAFRRALDSRTRAPTNPAICYSNGELAPTPLWSHGTHIRQGKRKKGGAAAPKSVGDATRKETTARCSVSSLSYVHNRERPGWFILHEPSKIKDKLKSQWSVNMSLSKAIGVISGINEFGNLFQLVKSAVSYVRSQWNGMQVEQIQEDDVLILHSELRCLSETLPAMYNLIDRAEWRIHDHCVAELLPKLKDAVYDAEDLLDDFRWYELKVVIEGKTTQMSPFIDFFSSVIQGRFNKVVDIQKRLSSLSSQLEKMGLHQTTPRFDKSVRPETTSFPTEPKIFGRQKELNELIRLLVFVPPDKRRNLSHSLGRKRTWNGSNELASSSDHSLPKAEDVKTITSVPVLPIYGIGGVGKTTLAQSIFNAPELRDQFDFKIWTCVSDDFDVKRLTKEVIQSCSIIEPTTDNLDFPQKKKTDNLDSLQHALATELNKKRFLLVLDDMWDDALQDNGQCWKRFCAPFTEVLDGSVMLVTTRSQKVAYRVCTMNPFLLTGLKDDVLWNFFKLCVFGCELSQNHSELECIGRSILPKLKGSPLAAKTLGRLLQMSLDARHWENVLKSELWEIKQEETDILPALRLSYMYLPFCLKRCFSFCAVYPKDYKFEMASLVAIWVAEGFVPPQGNIPLQRIGCQYFEDLVNRSFFQKCGDDRYVIHDLMHDMAQLVSKEECFIINNMTDIQKIPQDVRHLSILTSNVVTYSSLLSLCKHKKLRTLLCGKSLYTSGFVMDRWCSELRCIRVICASMREPIPENIGNMKHLRYLEIFGVGFGMTMSIPSALCHLYNLQTLCATNYEFENLPNDFANLINLQKFDSQTLHYHDGLTTNDAVGVGKAIRLIKNFNQLRGHLMICNLDAISEDCATEAELEMKEHLNTLTLQWSSFRSPEHNDIEVLQALYPLPRNLNSFYLDGYPGESLPIWFKRRNRQIGDHDGLNRTLFSRDSHDSGFDERIKVVHDNNNEHIHILLSSLTDLAIQRCQNLSSLEQFLQPAFLPIVKKIIIENCQSLVSLPTGKIGELHCLEELLVSHCPNVNSAGLLVPSLKRLSLINSGTIPAGNINCSSLTYMYLSCRHLTSIKLQMWSLPALKYLTITNCDSLTFIGEPERIVNRSSRHGGSSSNIGALSCLTDLTIFYCKKLITLEGLLTQEYLPAIERIHISGCPQVQSLSGEGFGSFSFLKCLSILGCPNICWQSGLVLPSSLQGLSLRNCGDFSAWFPRCLENLTSLESLELVSCECIVSIPAHLWSRNLMSLKELQIWHCPELVSVGGPDAVANIKKVKIGGCPKLKGQPVSRDSF</sequence>
<dbReference type="Proteomes" id="UP000324897">
    <property type="component" value="Unassembled WGS sequence"/>
</dbReference>
<keyword evidence="4" id="KW-0547">Nucleotide-binding</keyword>
<keyword evidence="2" id="KW-0433">Leucine-rich repeat</keyword>
<dbReference type="PRINTS" id="PR00364">
    <property type="entry name" value="DISEASERSIST"/>
</dbReference>
<keyword evidence="13" id="KW-1185">Reference proteome</keyword>
<dbReference type="Gene3D" id="3.40.50.300">
    <property type="entry name" value="P-loop containing nucleotide triphosphate hydrolases"/>
    <property type="match status" value="1"/>
</dbReference>
<evidence type="ECO:0000256" key="7">
    <source>
        <dbReference type="SAM" id="MobiDB-lite"/>
    </source>
</evidence>
<evidence type="ECO:0000256" key="6">
    <source>
        <dbReference type="ARBA" id="ARBA00022840"/>
    </source>
</evidence>
<feature type="domain" description="Disease resistance N-terminal" evidence="9">
    <location>
        <begin position="176"/>
        <end position="228"/>
    </location>
</feature>
<evidence type="ECO:0008006" key="14">
    <source>
        <dbReference type="Google" id="ProtNLM"/>
    </source>
</evidence>
<dbReference type="Gene3D" id="1.20.5.4130">
    <property type="match status" value="1"/>
</dbReference>
<feature type="domain" description="R13L1/DRL21-like LRR repeat region" evidence="11">
    <location>
        <begin position="854"/>
        <end position="939"/>
    </location>
</feature>
<dbReference type="Gene3D" id="3.80.10.10">
    <property type="entry name" value="Ribonuclease Inhibitor"/>
    <property type="match status" value="3"/>
</dbReference>
<feature type="region of interest" description="Disordered" evidence="7">
    <location>
        <begin position="59"/>
        <end position="85"/>
    </location>
</feature>
<proteinExistence type="inferred from homology"/>
<dbReference type="Gene3D" id="1.10.8.430">
    <property type="entry name" value="Helical domain of apoptotic protease-activating factors"/>
    <property type="match status" value="1"/>
</dbReference>
<evidence type="ECO:0000259" key="9">
    <source>
        <dbReference type="Pfam" id="PF18052"/>
    </source>
</evidence>
<keyword evidence="5" id="KW-0611">Plant defense</keyword>
<dbReference type="InterPro" id="IPR058922">
    <property type="entry name" value="WHD_DRP"/>
</dbReference>
<evidence type="ECO:0000256" key="4">
    <source>
        <dbReference type="ARBA" id="ARBA00022741"/>
    </source>
</evidence>
<dbReference type="Gramene" id="TVU34863">
    <property type="protein sequence ID" value="TVU34863"/>
    <property type="gene ID" value="EJB05_16718"/>
</dbReference>
<evidence type="ECO:0000256" key="3">
    <source>
        <dbReference type="ARBA" id="ARBA00022737"/>
    </source>
</evidence>
<dbReference type="InterPro" id="IPR002182">
    <property type="entry name" value="NB-ARC"/>
</dbReference>
<dbReference type="InterPro" id="IPR027417">
    <property type="entry name" value="P-loop_NTPase"/>
</dbReference>
<dbReference type="OrthoDB" id="589300at2759"/>
<evidence type="ECO:0000313" key="13">
    <source>
        <dbReference type="Proteomes" id="UP000324897"/>
    </source>
</evidence>
<evidence type="ECO:0000256" key="2">
    <source>
        <dbReference type="ARBA" id="ARBA00022614"/>
    </source>
</evidence>
<reference evidence="12 13" key="1">
    <citation type="journal article" date="2019" name="Sci. Rep.">
        <title>A high-quality genome of Eragrostis curvula grass provides insights into Poaceae evolution and supports new strategies to enhance forage quality.</title>
        <authorList>
            <person name="Carballo J."/>
            <person name="Santos B.A.C.M."/>
            <person name="Zappacosta D."/>
            <person name="Garbus I."/>
            <person name="Selva J.P."/>
            <person name="Gallo C.A."/>
            <person name="Diaz A."/>
            <person name="Albertini E."/>
            <person name="Caccamo M."/>
            <person name="Echenique V."/>
        </authorList>
    </citation>
    <scope>NUCLEOTIDE SEQUENCE [LARGE SCALE GENOMIC DNA]</scope>
    <source>
        <strain evidence="13">cv. Victoria</strain>
        <tissue evidence="12">Leaf</tissue>
    </source>
</reference>
<dbReference type="Pfam" id="PF23559">
    <property type="entry name" value="WHD_DRP"/>
    <property type="match status" value="1"/>
</dbReference>
<dbReference type="EMBL" id="RWGY01000009">
    <property type="protein sequence ID" value="TVU34863.1"/>
    <property type="molecule type" value="Genomic_DNA"/>
</dbReference>
<dbReference type="GO" id="GO:0006952">
    <property type="term" value="P:defense response"/>
    <property type="evidence" value="ECO:0007669"/>
    <property type="project" value="UniProtKB-KW"/>
</dbReference>
<keyword evidence="6" id="KW-0067">ATP-binding</keyword>
<dbReference type="GO" id="GO:0043531">
    <property type="term" value="F:ADP binding"/>
    <property type="evidence" value="ECO:0007669"/>
    <property type="project" value="InterPro"/>
</dbReference>
<feature type="domain" description="Disease resistance protein winged helix" evidence="10">
    <location>
        <begin position="617"/>
        <end position="682"/>
    </location>
</feature>
<organism evidence="12 13">
    <name type="scientific">Eragrostis curvula</name>
    <name type="common">weeping love grass</name>
    <dbReference type="NCBI Taxonomy" id="38414"/>
    <lineage>
        <taxon>Eukaryota</taxon>
        <taxon>Viridiplantae</taxon>
        <taxon>Streptophyta</taxon>
        <taxon>Embryophyta</taxon>
        <taxon>Tracheophyta</taxon>
        <taxon>Spermatophyta</taxon>
        <taxon>Magnoliopsida</taxon>
        <taxon>Liliopsida</taxon>
        <taxon>Poales</taxon>
        <taxon>Poaceae</taxon>
        <taxon>PACMAD clade</taxon>
        <taxon>Chloridoideae</taxon>
        <taxon>Eragrostideae</taxon>
        <taxon>Eragrostidinae</taxon>
        <taxon>Eragrostis</taxon>
    </lineage>
</organism>
<dbReference type="InterPro" id="IPR032675">
    <property type="entry name" value="LRR_dom_sf"/>
</dbReference>
<evidence type="ECO:0000259" key="11">
    <source>
        <dbReference type="Pfam" id="PF25019"/>
    </source>
</evidence>
<dbReference type="PANTHER" id="PTHR36766">
    <property type="entry name" value="PLANT BROAD-SPECTRUM MILDEW RESISTANCE PROTEIN RPW8"/>
    <property type="match status" value="1"/>
</dbReference>
<protein>
    <recommendedName>
        <fullName evidence="14">NB-ARC domain-containing protein</fullName>
    </recommendedName>
</protein>
<dbReference type="Pfam" id="PF25019">
    <property type="entry name" value="LRR_R13L1-DRL21"/>
    <property type="match status" value="1"/>
</dbReference>
<dbReference type="GO" id="GO:0005524">
    <property type="term" value="F:ATP binding"/>
    <property type="evidence" value="ECO:0007669"/>
    <property type="project" value="UniProtKB-KW"/>
</dbReference>
<accession>A0A5J9VFN8</accession>
<comment type="caution">
    <text evidence="12">The sequence shown here is derived from an EMBL/GenBank/DDBJ whole genome shotgun (WGS) entry which is preliminary data.</text>
</comment>
<name>A0A5J9VFN8_9POAL</name>
<dbReference type="InterPro" id="IPR042197">
    <property type="entry name" value="Apaf_helical"/>
</dbReference>
<dbReference type="InterPro" id="IPR041118">
    <property type="entry name" value="Rx_N"/>
</dbReference>
<evidence type="ECO:0000259" key="8">
    <source>
        <dbReference type="Pfam" id="PF00931"/>
    </source>
</evidence>
<feature type="domain" description="NB-ARC" evidence="8">
    <location>
        <begin position="365"/>
        <end position="531"/>
    </location>
</feature>
<feature type="non-terminal residue" evidence="12">
    <location>
        <position position="1"/>
    </location>
</feature>
<dbReference type="SUPFAM" id="SSF52058">
    <property type="entry name" value="L domain-like"/>
    <property type="match status" value="1"/>
</dbReference>
<dbReference type="Gene3D" id="1.10.10.10">
    <property type="entry name" value="Winged helix-like DNA-binding domain superfamily/Winged helix DNA-binding domain"/>
    <property type="match status" value="1"/>
</dbReference>
<evidence type="ECO:0000256" key="1">
    <source>
        <dbReference type="ARBA" id="ARBA00008894"/>
    </source>
</evidence>
<dbReference type="GO" id="GO:0051707">
    <property type="term" value="P:response to other organism"/>
    <property type="evidence" value="ECO:0007669"/>
    <property type="project" value="UniProtKB-ARBA"/>
</dbReference>
<dbReference type="PANTHER" id="PTHR36766:SF40">
    <property type="entry name" value="DISEASE RESISTANCE PROTEIN RGA3"/>
    <property type="match status" value="1"/>
</dbReference>
<evidence type="ECO:0000259" key="10">
    <source>
        <dbReference type="Pfam" id="PF23559"/>
    </source>
</evidence>